<evidence type="ECO:0000313" key="3">
    <source>
        <dbReference type="Proteomes" id="UP000541444"/>
    </source>
</evidence>
<sequence>MILFRSLDTTVDDLIREFEDGWKPEPNGYARKLVEFCGSKALSSICCYLEGKINDGSFSRFTFDMMLAWEKTSSGEEELGSYSEGIAKENEDTKMPLREPVEVQDDVSLFYSDVMPLLVDDEPSVAEDAFVWLGSLAPLPCDVINGRFTFEALTTSTAYRFHFPAYDKFLKEIDKCVKYLQKQPTPTGVELADDEFVLHMEGTAKTQRVVRHIGGTSWPGRLTLTNYALYFEASGVISYENALKVDLSKDVDHSVNRASTGPWGVPIFDKAVVYKSSQLSESLVLEFPEMTGSTRREHWLSLIKEVILLHKFLSNFKILSPLQAWETHSRTILGIIRLHAVREMLRISPPIPTSFLIFSLFDELPKGDLVLEELANVINQFSTTHPCSASSILKSLDICHLSIPLVEVKEDVDQELARDLAKNISRLESLEGTINQVRVETKEANIAKATVEGLKEEGISDSFVILTELLSPLKSVIPRTQQIISWQKPLISVLVLVTSLIITYKDWIGKAIAAAMVYGVGKMIQVRRQRLADRCKEIVIFTGSDQRIVESIVSAQHGLQSVHSMVQTANIAILKILSIVLSKTRKHADQVMMVMIVAAIVLAVIPIKLIIMGSILYVFIINSKIGKCMESGQSDRRLREWWDTIPAIPVRTVDKIPPSL</sequence>
<keyword evidence="3" id="KW-1185">Reference proteome</keyword>
<dbReference type="EMBL" id="JACGCM010000671">
    <property type="protein sequence ID" value="KAF6168996.1"/>
    <property type="molecule type" value="Genomic_DNA"/>
</dbReference>
<organism evidence="2 3">
    <name type="scientific">Kingdonia uniflora</name>
    <dbReference type="NCBI Taxonomy" id="39325"/>
    <lineage>
        <taxon>Eukaryota</taxon>
        <taxon>Viridiplantae</taxon>
        <taxon>Streptophyta</taxon>
        <taxon>Embryophyta</taxon>
        <taxon>Tracheophyta</taxon>
        <taxon>Spermatophyta</taxon>
        <taxon>Magnoliopsida</taxon>
        <taxon>Ranunculales</taxon>
        <taxon>Circaeasteraceae</taxon>
        <taxon>Kingdonia</taxon>
    </lineage>
</organism>
<comment type="caution">
    <text evidence="2">The sequence shown here is derived from an EMBL/GenBank/DDBJ whole genome shotgun (WGS) entry which is preliminary data.</text>
</comment>
<keyword evidence="1" id="KW-1133">Transmembrane helix</keyword>
<feature type="transmembrane region" description="Helical" evidence="1">
    <location>
        <begin position="591"/>
        <end position="620"/>
    </location>
</feature>
<reference evidence="2 3" key="1">
    <citation type="journal article" date="2020" name="IScience">
        <title>Genome Sequencing of the Endangered Kingdonia uniflora (Circaeasteraceae, Ranunculales) Reveals Potential Mechanisms of Evolutionary Specialization.</title>
        <authorList>
            <person name="Sun Y."/>
            <person name="Deng T."/>
            <person name="Zhang A."/>
            <person name="Moore M.J."/>
            <person name="Landis J.B."/>
            <person name="Lin N."/>
            <person name="Zhang H."/>
            <person name="Zhang X."/>
            <person name="Huang J."/>
            <person name="Zhang X."/>
            <person name="Sun H."/>
            <person name="Wang H."/>
        </authorList>
    </citation>
    <scope>NUCLEOTIDE SEQUENCE [LARGE SCALE GENOMIC DNA]</scope>
    <source>
        <strain evidence="2">TB1705</strain>
        <tissue evidence="2">Leaf</tissue>
    </source>
</reference>
<dbReference type="Proteomes" id="UP000541444">
    <property type="component" value="Unassembled WGS sequence"/>
</dbReference>
<keyword evidence="1" id="KW-0812">Transmembrane</keyword>
<evidence type="ECO:0000256" key="1">
    <source>
        <dbReference type="SAM" id="Phobius"/>
    </source>
</evidence>
<proteinExistence type="predicted"/>
<name>A0A7J7NPA2_9MAGN</name>
<protein>
    <submittedName>
        <fullName evidence="2">Uncharacterized protein</fullName>
    </submittedName>
</protein>
<dbReference type="Pfam" id="PF04842">
    <property type="entry name" value="DUF639"/>
    <property type="match status" value="1"/>
</dbReference>
<dbReference type="InterPro" id="IPR006927">
    <property type="entry name" value="DUF639"/>
</dbReference>
<dbReference type="AlphaFoldDB" id="A0A7J7NPA2"/>
<accession>A0A7J7NPA2</accession>
<gene>
    <name evidence="2" type="ORF">GIB67_038493</name>
</gene>
<dbReference type="OrthoDB" id="1903413at2759"/>
<evidence type="ECO:0000313" key="2">
    <source>
        <dbReference type="EMBL" id="KAF6168996.1"/>
    </source>
</evidence>
<dbReference type="PANTHER" id="PTHR31860:SF5">
    <property type="entry name" value="ARGH (DUF639)"/>
    <property type="match status" value="1"/>
</dbReference>
<dbReference type="PANTHER" id="PTHR31860">
    <property type="entry name" value="HEAT-INDUCIBLE TRANSCRIPTION REPRESSOR (DUF639)-RELATED"/>
    <property type="match status" value="1"/>
</dbReference>
<keyword evidence="1" id="KW-0472">Membrane</keyword>